<feature type="transmembrane region" description="Helical" evidence="1">
    <location>
        <begin position="29"/>
        <end position="47"/>
    </location>
</feature>
<organism evidence="2 3">
    <name type="scientific">Cuscuta campestris</name>
    <dbReference type="NCBI Taxonomy" id="132261"/>
    <lineage>
        <taxon>Eukaryota</taxon>
        <taxon>Viridiplantae</taxon>
        <taxon>Streptophyta</taxon>
        <taxon>Embryophyta</taxon>
        <taxon>Tracheophyta</taxon>
        <taxon>Spermatophyta</taxon>
        <taxon>Magnoliopsida</taxon>
        <taxon>eudicotyledons</taxon>
        <taxon>Gunneridae</taxon>
        <taxon>Pentapetalae</taxon>
        <taxon>asterids</taxon>
        <taxon>lamiids</taxon>
        <taxon>Solanales</taxon>
        <taxon>Convolvulaceae</taxon>
        <taxon>Cuscuteae</taxon>
        <taxon>Cuscuta</taxon>
        <taxon>Cuscuta subgen. Grammica</taxon>
        <taxon>Cuscuta sect. Cleistogrammica</taxon>
    </lineage>
</organism>
<evidence type="ECO:0000313" key="2">
    <source>
        <dbReference type="EMBL" id="VFQ62766.1"/>
    </source>
</evidence>
<gene>
    <name evidence="2" type="ORF">CCAM_LOCUS4542</name>
</gene>
<dbReference type="OrthoDB" id="1717208at2759"/>
<protein>
    <submittedName>
        <fullName evidence="2">Uncharacterized protein</fullName>
    </submittedName>
</protein>
<reference evidence="2 3" key="1">
    <citation type="submission" date="2018-04" db="EMBL/GenBank/DDBJ databases">
        <authorList>
            <person name="Vogel A."/>
        </authorList>
    </citation>
    <scope>NUCLEOTIDE SEQUENCE [LARGE SCALE GENOMIC DNA]</scope>
</reference>
<evidence type="ECO:0000313" key="3">
    <source>
        <dbReference type="Proteomes" id="UP000595140"/>
    </source>
</evidence>
<keyword evidence="1" id="KW-1133">Transmembrane helix</keyword>
<proteinExistence type="predicted"/>
<dbReference type="AlphaFoldDB" id="A0A484KL66"/>
<keyword evidence="1" id="KW-0472">Membrane</keyword>
<accession>A0A484KL66</accession>
<dbReference type="Proteomes" id="UP000595140">
    <property type="component" value="Unassembled WGS sequence"/>
</dbReference>
<name>A0A484KL66_9ASTE</name>
<keyword evidence="3" id="KW-1185">Reference proteome</keyword>
<evidence type="ECO:0000256" key="1">
    <source>
        <dbReference type="SAM" id="Phobius"/>
    </source>
</evidence>
<dbReference type="EMBL" id="OOIL02000231">
    <property type="protein sequence ID" value="VFQ62766.1"/>
    <property type="molecule type" value="Genomic_DNA"/>
</dbReference>
<sequence>MQGGFRLLLQQYKALFVKSMLLSWRNKRATFIQLFSSFFFMFLIFCIQKATQSHFSSSTSFQNVFDPDPLVAPPIPPCEDKNLVKFPCFDFVWSGNQSRRIDQIVRRIMANNPGRPIPSNKVSPQLANVVP</sequence>
<keyword evidence="1" id="KW-0812">Transmembrane</keyword>